<comment type="function">
    <text evidence="7">Essential cell division protein.</text>
</comment>
<dbReference type="NCBIfam" id="TIGR02209">
    <property type="entry name" value="ftsL_broad"/>
    <property type="match status" value="1"/>
</dbReference>
<comment type="similarity">
    <text evidence="7">Belongs to the FtsL family.</text>
</comment>
<keyword evidence="3 7" id="KW-0812">Transmembrane</keyword>
<evidence type="ECO:0000313" key="10">
    <source>
        <dbReference type="Proteomes" id="UP001516662"/>
    </source>
</evidence>
<comment type="caution">
    <text evidence="9">The sequence shown here is derived from an EMBL/GenBank/DDBJ whole genome shotgun (WGS) entry which is preliminary data.</text>
</comment>
<reference evidence="9 10" key="1">
    <citation type="submission" date="2020-10" db="EMBL/GenBank/DDBJ databases">
        <title>Bacillus sp. HD4P25, an endophyte from a halophyte.</title>
        <authorList>
            <person name="Sun J.-Q."/>
        </authorList>
    </citation>
    <scope>NUCLEOTIDE SEQUENCE [LARGE SCALE GENOMIC DNA]</scope>
    <source>
        <strain evidence="9 10">YIM 93174</strain>
    </source>
</reference>
<name>A0ABR9QK04_9BACI</name>
<dbReference type="Proteomes" id="UP001516662">
    <property type="component" value="Unassembled WGS sequence"/>
</dbReference>
<comment type="subcellular location">
    <subcellularLocation>
        <location evidence="7">Cell membrane</location>
        <topology evidence="7">Single-pass type II membrane protein</topology>
    </subcellularLocation>
    <text evidence="7">Localizes to the division septum where it forms a ring structure.</text>
</comment>
<keyword evidence="6 7" id="KW-0131">Cell cycle</keyword>
<accession>A0ABR9QK04</accession>
<evidence type="ECO:0000256" key="3">
    <source>
        <dbReference type="ARBA" id="ARBA00022692"/>
    </source>
</evidence>
<dbReference type="RefSeq" id="WP_193536842.1">
    <property type="nucleotide sequence ID" value="NZ_JADCLJ010000020.1"/>
</dbReference>
<dbReference type="HAMAP" id="MF_00910">
    <property type="entry name" value="FtsL"/>
    <property type="match status" value="1"/>
</dbReference>
<gene>
    <name evidence="7 9" type="primary">ftsL</name>
    <name evidence="9" type="ORF">IMZ08_12235</name>
</gene>
<evidence type="ECO:0000256" key="4">
    <source>
        <dbReference type="ARBA" id="ARBA00022989"/>
    </source>
</evidence>
<dbReference type="EMBL" id="JADCLJ010000020">
    <property type="protein sequence ID" value="MBE4908827.1"/>
    <property type="molecule type" value="Genomic_DNA"/>
</dbReference>
<keyword evidence="2 7" id="KW-0132">Cell division</keyword>
<keyword evidence="5 7" id="KW-0472">Membrane</keyword>
<evidence type="ECO:0000256" key="6">
    <source>
        <dbReference type="ARBA" id="ARBA00023306"/>
    </source>
</evidence>
<protein>
    <recommendedName>
        <fullName evidence="7 8">Cell division protein FtsL</fullName>
    </recommendedName>
</protein>
<sequence length="121" mass="13734">MGNLAYKINQTHKYQEEINHSPKKKVVTTRKARFTLGEKCLGLLFAAAVMFGATEIISNQIAIYTTNIEIQKVETAIDGQIKQNNDLYVQVKELSTYERIWGKAQELGLFLNEDNVKVVVD</sequence>
<evidence type="ECO:0000256" key="5">
    <source>
        <dbReference type="ARBA" id="ARBA00023136"/>
    </source>
</evidence>
<evidence type="ECO:0000313" key="9">
    <source>
        <dbReference type="EMBL" id="MBE4908827.1"/>
    </source>
</evidence>
<organism evidence="9 10">
    <name type="scientific">Litchfieldia luteola</name>
    <dbReference type="NCBI Taxonomy" id="682179"/>
    <lineage>
        <taxon>Bacteria</taxon>
        <taxon>Bacillati</taxon>
        <taxon>Bacillota</taxon>
        <taxon>Bacilli</taxon>
        <taxon>Bacillales</taxon>
        <taxon>Bacillaceae</taxon>
        <taxon>Litchfieldia</taxon>
    </lineage>
</organism>
<evidence type="ECO:0000256" key="2">
    <source>
        <dbReference type="ARBA" id="ARBA00022618"/>
    </source>
</evidence>
<keyword evidence="4 7" id="KW-1133">Transmembrane helix</keyword>
<proteinExistence type="inferred from homology"/>
<keyword evidence="1 7" id="KW-1003">Cell membrane</keyword>
<dbReference type="GO" id="GO:0051301">
    <property type="term" value="P:cell division"/>
    <property type="evidence" value="ECO:0007669"/>
    <property type="project" value="UniProtKB-KW"/>
</dbReference>
<evidence type="ECO:0000256" key="7">
    <source>
        <dbReference type="HAMAP-Rule" id="MF_00910"/>
    </source>
</evidence>
<evidence type="ECO:0000256" key="8">
    <source>
        <dbReference type="NCBIfam" id="TIGR02209"/>
    </source>
</evidence>
<keyword evidence="10" id="KW-1185">Reference proteome</keyword>
<dbReference type="InterPro" id="IPR011922">
    <property type="entry name" value="Cell_div_FtsL"/>
</dbReference>
<evidence type="ECO:0000256" key="1">
    <source>
        <dbReference type="ARBA" id="ARBA00022475"/>
    </source>
</evidence>